<dbReference type="SUPFAM" id="SSF48264">
    <property type="entry name" value="Cytochrome P450"/>
    <property type="match status" value="1"/>
</dbReference>
<dbReference type="InterPro" id="IPR036396">
    <property type="entry name" value="Cyt_P450_sf"/>
</dbReference>
<evidence type="ECO:0000313" key="1">
    <source>
        <dbReference type="EMBL" id="AGZ41729.1"/>
    </source>
</evidence>
<gene>
    <name evidence="1" type="ORF">AFR_17255</name>
</gene>
<dbReference type="KEGG" id="afs:AFR_17255"/>
<dbReference type="STRING" id="1246995.AFR_17255"/>
<dbReference type="PROSITE" id="PS00086">
    <property type="entry name" value="CYTOCHROME_P450"/>
    <property type="match status" value="1"/>
</dbReference>
<dbReference type="HOGENOM" id="CLU_078204_0_0_11"/>
<dbReference type="PATRIC" id="fig|1246995.3.peg.3499"/>
<dbReference type="GO" id="GO:0005506">
    <property type="term" value="F:iron ion binding"/>
    <property type="evidence" value="ECO:0007669"/>
    <property type="project" value="InterPro"/>
</dbReference>
<dbReference type="GO" id="GO:0016705">
    <property type="term" value="F:oxidoreductase activity, acting on paired donors, with incorporation or reduction of molecular oxygen"/>
    <property type="evidence" value="ECO:0007669"/>
    <property type="project" value="InterPro"/>
</dbReference>
<dbReference type="OrthoDB" id="5006855at2"/>
<protein>
    <submittedName>
        <fullName evidence="1">PEP phosphonomutase-like protein</fullName>
    </submittedName>
</protein>
<accession>U5VXX2</accession>
<proteinExistence type="predicted"/>
<dbReference type="InterPro" id="IPR017972">
    <property type="entry name" value="Cyt_P450_CS"/>
</dbReference>
<dbReference type="EMBL" id="CP006272">
    <property type="protein sequence ID" value="AGZ41729.1"/>
    <property type="molecule type" value="Genomic_DNA"/>
</dbReference>
<name>U5VXX2_9ACTN</name>
<dbReference type="Proteomes" id="UP000017746">
    <property type="component" value="Chromosome"/>
</dbReference>
<sequence length="233" mass="23944">MREITGPAARSVLCDPAFVVPPVPPAATGVGWLRASVARFGTGDSHARCRALSTAVLAAIPPHTLRGEPGVHPVTTLATAMGLVDLPADLVREVAQAYQPGTGDEDRADAAVEQLVVGLGGAHDEATAARIGILVQACEATATLIDRARHRPAGEVLRDDPPVRATRRQALVATTVDGVRVEAGEIVRVGLADGLAFGAGPHACPGRDHALALTTRTSISDGPDTGCAYQQQA</sequence>
<keyword evidence="2" id="KW-1185">Reference proteome</keyword>
<organism evidence="1 2">
    <name type="scientific">Actinoplanes friuliensis DSM 7358</name>
    <dbReference type="NCBI Taxonomy" id="1246995"/>
    <lineage>
        <taxon>Bacteria</taxon>
        <taxon>Bacillati</taxon>
        <taxon>Actinomycetota</taxon>
        <taxon>Actinomycetes</taxon>
        <taxon>Micromonosporales</taxon>
        <taxon>Micromonosporaceae</taxon>
        <taxon>Actinoplanes</taxon>
    </lineage>
</organism>
<dbReference type="GO" id="GO:0020037">
    <property type="term" value="F:heme binding"/>
    <property type="evidence" value="ECO:0007669"/>
    <property type="project" value="InterPro"/>
</dbReference>
<dbReference type="Gene3D" id="1.10.630.10">
    <property type="entry name" value="Cytochrome P450"/>
    <property type="match status" value="1"/>
</dbReference>
<reference evidence="1 2" key="1">
    <citation type="journal article" date="2014" name="J. Biotechnol.">
        <title>Complete genome sequence of the actinobacterium Actinoplanes friuliensis HAG 010964, producer of the lipopeptide antibiotic friulimycin.</title>
        <authorList>
            <person name="Ruckert C."/>
            <person name="Szczepanowski R."/>
            <person name="Albersmeier A."/>
            <person name="Goesmann A."/>
            <person name="Fischer N."/>
            <person name="Steinkamper A."/>
            <person name="Puhler A."/>
            <person name="Biener R."/>
            <person name="Schwartz D."/>
            <person name="Kalinowski J."/>
        </authorList>
    </citation>
    <scope>NUCLEOTIDE SEQUENCE [LARGE SCALE GENOMIC DNA]</scope>
    <source>
        <strain evidence="1 2">DSM 7358</strain>
    </source>
</reference>
<dbReference type="RefSeq" id="WP_023361932.1">
    <property type="nucleotide sequence ID" value="NC_022657.1"/>
</dbReference>
<dbReference type="eggNOG" id="COG2124">
    <property type="taxonomic scope" value="Bacteria"/>
</dbReference>
<evidence type="ECO:0000313" key="2">
    <source>
        <dbReference type="Proteomes" id="UP000017746"/>
    </source>
</evidence>
<dbReference type="AlphaFoldDB" id="U5VXX2"/>
<dbReference type="GO" id="GO:0004497">
    <property type="term" value="F:monooxygenase activity"/>
    <property type="evidence" value="ECO:0007669"/>
    <property type="project" value="InterPro"/>
</dbReference>